<keyword evidence="1" id="KW-1133">Transmembrane helix</keyword>
<feature type="transmembrane region" description="Helical" evidence="1">
    <location>
        <begin position="266"/>
        <end position="284"/>
    </location>
</feature>
<evidence type="ECO:0000256" key="1">
    <source>
        <dbReference type="SAM" id="Phobius"/>
    </source>
</evidence>
<name>A0A2R3QA75_9BURK</name>
<evidence type="ECO:0000313" key="3">
    <source>
        <dbReference type="EMBL" id="AVO48661.1"/>
    </source>
</evidence>
<dbReference type="GO" id="GO:0016020">
    <property type="term" value="C:membrane"/>
    <property type="evidence" value="ECO:0007669"/>
    <property type="project" value="TreeGrafter"/>
</dbReference>
<dbReference type="KEGG" id="mela:C6568_04810"/>
<proteinExistence type="predicted"/>
<sequence length="439" mass="48893">MIFICGAAGGCSSACGATRRPPAWAAATRARGGCGCANPLCWRCNWRCCAAAASGGRTAPRTWILWPRAHEDDHMKSLNIAYMPALDHLRLLAALLVFAFHLFHFYYGQWQPAPYAAAFGLITEGHTGVALFFVLSGFLFMCIGLQAGEIRYAAFVRNRFLRIFPLFLFFFFIAISVGRDEFRAADVLYVFFSNLGQAPTSASFITGAAWTISVEFTFYLIFPFLARFVRAEGAAYLLRLIALLALVKLAAYGVSERPTHMLYSTLVGRLDQFLWGMLAAVLWTQRRAWFERHGRVLLALAVLAVWAATTWQARYASYFLPEPRQPAWVVWGTVEALAWAALVLGYISARIAWPAPMARALEHAGAWSYSFYLWHGLLLYTAQRFVGVWTPFGSVMANALANFALLLPVTLALAGLSYATIERPFLRLRGRYQGASAPR</sequence>
<dbReference type="GO" id="GO:0000271">
    <property type="term" value="P:polysaccharide biosynthetic process"/>
    <property type="evidence" value="ECO:0007669"/>
    <property type="project" value="TreeGrafter"/>
</dbReference>
<feature type="transmembrane region" description="Helical" evidence="1">
    <location>
        <begin position="160"/>
        <end position="178"/>
    </location>
</feature>
<feature type="transmembrane region" description="Helical" evidence="1">
    <location>
        <begin position="198"/>
        <end position="222"/>
    </location>
</feature>
<dbReference type="Pfam" id="PF01757">
    <property type="entry name" value="Acyl_transf_3"/>
    <property type="match status" value="1"/>
</dbReference>
<reference evidence="3 4" key="1">
    <citation type="submission" date="2018-03" db="EMBL/GenBank/DDBJ databases">
        <title>Genome sequencing of Melaminivora sp.</title>
        <authorList>
            <person name="Kim S.-J."/>
            <person name="Heo J."/>
            <person name="Ahn J.-H."/>
            <person name="Kwon S.-W."/>
        </authorList>
    </citation>
    <scope>NUCLEOTIDE SEQUENCE [LARGE SCALE GENOMIC DNA]</scope>
    <source>
        <strain evidence="3 4">SC2-9</strain>
    </source>
</reference>
<gene>
    <name evidence="3" type="ORF">C6568_04810</name>
</gene>
<feature type="transmembrane region" description="Helical" evidence="1">
    <location>
        <begin position="296"/>
        <end position="316"/>
    </location>
</feature>
<feature type="transmembrane region" description="Helical" evidence="1">
    <location>
        <begin position="234"/>
        <end position="254"/>
    </location>
</feature>
<dbReference type="AlphaFoldDB" id="A0A2R3QA75"/>
<evidence type="ECO:0000259" key="2">
    <source>
        <dbReference type="Pfam" id="PF01757"/>
    </source>
</evidence>
<dbReference type="Proteomes" id="UP000237925">
    <property type="component" value="Chromosome"/>
</dbReference>
<keyword evidence="4" id="KW-1185">Reference proteome</keyword>
<feature type="transmembrane region" description="Helical" evidence="1">
    <location>
        <begin position="127"/>
        <end position="148"/>
    </location>
</feature>
<dbReference type="InterPro" id="IPR050879">
    <property type="entry name" value="Acyltransferase_3"/>
</dbReference>
<keyword evidence="1" id="KW-0812">Transmembrane</keyword>
<dbReference type="PANTHER" id="PTHR23028:SF53">
    <property type="entry name" value="ACYL_TRANSF_3 DOMAIN-CONTAINING PROTEIN"/>
    <property type="match status" value="1"/>
</dbReference>
<feature type="transmembrane region" description="Helical" evidence="1">
    <location>
        <begin position="328"/>
        <end position="348"/>
    </location>
</feature>
<keyword evidence="1" id="KW-0472">Membrane</keyword>
<feature type="transmembrane region" description="Helical" evidence="1">
    <location>
        <begin position="89"/>
        <end position="107"/>
    </location>
</feature>
<protein>
    <recommendedName>
        <fullName evidence="2">Acyltransferase 3 domain-containing protein</fullName>
    </recommendedName>
</protein>
<feature type="transmembrane region" description="Helical" evidence="1">
    <location>
        <begin position="400"/>
        <end position="421"/>
    </location>
</feature>
<feature type="transmembrane region" description="Helical" evidence="1">
    <location>
        <begin position="360"/>
        <end position="380"/>
    </location>
</feature>
<dbReference type="GO" id="GO:0016747">
    <property type="term" value="F:acyltransferase activity, transferring groups other than amino-acyl groups"/>
    <property type="evidence" value="ECO:0007669"/>
    <property type="project" value="InterPro"/>
</dbReference>
<accession>A0A2R3QA75</accession>
<dbReference type="EMBL" id="CP027667">
    <property type="protein sequence ID" value="AVO48661.1"/>
    <property type="molecule type" value="Genomic_DNA"/>
</dbReference>
<dbReference type="PANTHER" id="PTHR23028">
    <property type="entry name" value="ACETYLTRANSFERASE"/>
    <property type="match status" value="1"/>
</dbReference>
<evidence type="ECO:0000313" key="4">
    <source>
        <dbReference type="Proteomes" id="UP000237925"/>
    </source>
</evidence>
<dbReference type="InterPro" id="IPR002656">
    <property type="entry name" value="Acyl_transf_3_dom"/>
</dbReference>
<feature type="domain" description="Acyltransferase 3" evidence="2">
    <location>
        <begin position="85"/>
        <end position="416"/>
    </location>
</feature>
<organism evidence="3 4">
    <name type="scientific">Melaminivora suipulveris</name>
    <dbReference type="NCBI Taxonomy" id="2109913"/>
    <lineage>
        <taxon>Bacteria</taxon>
        <taxon>Pseudomonadati</taxon>
        <taxon>Pseudomonadota</taxon>
        <taxon>Betaproteobacteria</taxon>
        <taxon>Burkholderiales</taxon>
        <taxon>Comamonadaceae</taxon>
        <taxon>Melaminivora</taxon>
    </lineage>
</organism>